<dbReference type="Pfam" id="PF02565">
    <property type="entry name" value="RecO_C"/>
    <property type="match status" value="1"/>
</dbReference>
<dbReference type="InterPro" id="IPR042242">
    <property type="entry name" value="RecO_C"/>
</dbReference>
<dbReference type="Gene3D" id="6.20.220.20">
    <property type="entry name" value="Recombination protein O, zinc-binding domain"/>
    <property type="match status" value="1"/>
</dbReference>
<dbReference type="PANTHER" id="PTHR33991">
    <property type="entry name" value="DNA REPAIR PROTEIN RECO"/>
    <property type="match status" value="1"/>
</dbReference>
<name>A0A6L5XUP8_9FIRM</name>
<dbReference type="NCBIfam" id="TIGR00613">
    <property type="entry name" value="reco"/>
    <property type="match status" value="1"/>
</dbReference>
<dbReference type="InterPro" id="IPR003717">
    <property type="entry name" value="RecO"/>
</dbReference>
<reference evidence="9 10" key="1">
    <citation type="submission" date="2019-08" db="EMBL/GenBank/DDBJ databases">
        <title>In-depth cultivation of the pig gut microbiome towards novel bacterial diversity and tailored functional studies.</title>
        <authorList>
            <person name="Wylensek D."/>
            <person name="Hitch T.C.A."/>
            <person name="Clavel T."/>
        </authorList>
    </citation>
    <scope>NUCLEOTIDE SEQUENCE [LARGE SCALE GENOMIC DNA]</scope>
    <source>
        <strain evidence="9 10">WCA-693-APC-MOT-I</strain>
    </source>
</reference>
<dbReference type="InterPro" id="IPR037278">
    <property type="entry name" value="ARFGAP/RecO"/>
</dbReference>
<evidence type="ECO:0000313" key="10">
    <source>
        <dbReference type="Proteomes" id="UP000482209"/>
    </source>
</evidence>
<evidence type="ECO:0000256" key="3">
    <source>
        <dbReference type="ARBA" id="ARBA00022763"/>
    </source>
</evidence>
<keyword evidence="3 7" id="KW-0227">DNA damage</keyword>
<comment type="similarity">
    <text evidence="1 7">Belongs to the RecO family.</text>
</comment>
<evidence type="ECO:0000256" key="1">
    <source>
        <dbReference type="ARBA" id="ARBA00007452"/>
    </source>
</evidence>
<proteinExistence type="inferred from homology"/>
<feature type="domain" description="DNA replication/recombination mediator RecO N-terminal" evidence="8">
    <location>
        <begin position="1"/>
        <end position="79"/>
    </location>
</feature>
<keyword evidence="5 7" id="KW-0234">DNA repair</keyword>
<dbReference type="Gene3D" id="1.20.1440.120">
    <property type="entry name" value="Recombination protein O, C-terminal domain"/>
    <property type="match status" value="1"/>
</dbReference>
<comment type="caution">
    <text evidence="9">The sequence shown here is derived from an EMBL/GenBank/DDBJ whole genome shotgun (WGS) entry which is preliminary data.</text>
</comment>
<dbReference type="EMBL" id="VUMT01000001">
    <property type="protein sequence ID" value="MSS62535.1"/>
    <property type="molecule type" value="Genomic_DNA"/>
</dbReference>
<dbReference type="SUPFAM" id="SSF57863">
    <property type="entry name" value="ArfGap/RecO-like zinc finger"/>
    <property type="match status" value="1"/>
</dbReference>
<dbReference type="GO" id="GO:0043590">
    <property type="term" value="C:bacterial nucleoid"/>
    <property type="evidence" value="ECO:0007669"/>
    <property type="project" value="TreeGrafter"/>
</dbReference>
<evidence type="ECO:0000256" key="7">
    <source>
        <dbReference type="HAMAP-Rule" id="MF_00201"/>
    </source>
</evidence>
<evidence type="ECO:0000256" key="5">
    <source>
        <dbReference type="ARBA" id="ARBA00023204"/>
    </source>
</evidence>
<evidence type="ECO:0000313" key="9">
    <source>
        <dbReference type="EMBL" id="MSS62535.1"/>
    </source>
</evidence>
<dbReference type="Pfam" id="PF11967">
    <property type="entry name" value="RecO_N"/>
    <property type="match status" value="1"/>
</dbReference>
<dbReference type="Proteomes" id="UP000482209">
    <property type="component" value="Unassembled WGS sequence"/>
</dbReference>
<dbReference type="PANTHER" id="PTHR33991:SF1">
    <property type="entry name" value="DNA REPAIR PROTEIN RECO"/>
    <property type="match status" value="1"/>
</dbReference>
<protein>
    <recommendedName>
        <fullName evidence="2 7">DNA repair protein RecO</fullName>
    </recommendedName>
    <alternativeName>
        <fullName evidence="6 7">Recombination protein O</fullName>
    </alternativeName>
</protein>
<accession>A0A6L5XUP8</accession>
<comment type="function">
    <text evidence="7">Involved in DNA repair and RecF pathway recombination.</text>
</comment>
<sequence>MNQETVLGMVLSAMPVGDYDKRLVLLTKEYGKIAAFAKGARKPNCTLLAGSQPFAFGEFQIYQGRNSYTIVSAEIRNYFEQLRDDLEGACYGFYFCEFVEYMTHENQDEIEILKLLYQTLRAITTEAIPNPLIRAIFEIKILCLNGEAPQVFECVKCGIDEEKMVFSSFAGGLLCRECQKKFLYSNVKLSPAALYALQFIVATPVEKLYTFTVKQSVLKELQKIAEDYLKIYINHNFKALEMLQVF</sequence>
<dbReference type="SUPFAM" id="SSF50249">
    <property type="entry name" value="Nucleic acid-binding proteins"/>
    <property type="match status" value="1"/>
</dbReference>
<dbReference type="HAMAP" id="MF_00201">
    <property type="entry name" value="RecO"/>
    <property type="match status" value="1"/>
</dbReference>
<dbReference type="RefSeq" id="WP_154516098.1">
    <property type="nucleotide sequence ID" value="NZ_VUMT01000001.1"/>
</dbReference>
<gene>
    <name evidence="7 9" type="primary">recO</name>
    <name evidence="9" type="ORF">FYJ58_01325</name>
</gene>
<dbReference type="InterPro" id="IPR022572">
    <property type="entry name" value="DNA_rep/recomb_RecO_N"/>
</dbReference>
<evidence type="ECO:0000256" key="6">
    <source>
        <dbReference type="ARBA" id="ARBA00033409"/>
    </source>
</evidence>
<evidence type="ECO:0000256" key="2">
    <source>
        <dbReference type="ARBA" id="ARBA00021310"/>
    </source>
</evidence>
<evidence type="ECO:0000259" key="8">
    <source>
        <dbReference type="Pfam" id="PF11967"/>
    </source>
</evidence>
<dbReference type="AlphaFoldDB" id="A0A6L5XUP8"/>
<keyword evidence="4 7" id="KW-0233">DNA recombination</keyword>
<keyword evidence="10" id="KW-1185">Reference proteome</keyword>
<dbReference type="Gene3D" id="2.40.50.140">
    <property type="entry name" value="Nucleic acid-binding proteins"/>
    <property type="match status" value="1"/>
</dbReference>
<dbReference type="GO" id="GO:0006310">
    <property type="term" value="P:DNA recombination"/>
    <property type="evidence" value="ECO:0007669"/>
    <property type="project" value="UniProtKB-UniRule"/>
</dbReference>
<evidence type="ECO:0000256" key="4">
    <source>
        <dbReference type="ARBA" id="ARBA00023172"/>
    </source>
</evidence>
<dbReference type="InterPro" id="IPR012340">
    <property type="entry name" value="NA-bd_OB-fold"/>
</dbReference>
<dbReference type="GO" id="GO:0006302">
    <property type="term" value="P:double-strand break repair"/>
    <property type="evidence" value="ECO:0007669"/>
    <property type="project" value="TreeGrafter"/>
</dbReference>
<organism evidence="9 10">
    <name type="scientific">Velocimicrobium porci</name>
    <dbReference type="NCBI Taxonomy" id="2606634"/>
    <lineage>
        <taxon>Bacteria</taxon>
        <taxon>Bacillati</taxon>
        <taxon>Bacillota</taxon>
        <taxon>Clostridia</taxon>
        <taxon>Lachnospirales</taxon>
        <taxon>Lachnospiraceae</taxon>
        <taxon>Velocimicrobium</taxon>
    </lineage>
</organism>